<evidence type="ECO:0000256" key="1">
    <source>
        <dbReference type="ARBA" id="ARBA00022801"/>
    </source>
</evidence>
<evidence type="ECO:0000313" key="5">
    <source>
        <dbReference type="Proteomes" id="UP000224915"/>
    </source>
</evidence>
<dbReference type="InterPro" id="IPR042002">
    <property type="entry name" value="Sortase_C"/>
</dbReference>
<accession>A0A2A9CYH1</accession>
<dbReference type="OrthoDB" id="5242161at2"/>
<keyword evidence="3" id="KW-1133">Transmembrane helix</keyword>
<feature type="transmembrane region" description="Helical" evidence="3">
    <location>
        <begin position="21"/>
        <end position="45"/>
    </location>
</feature>
<dbReference type="Gene3D" id="2.40.260.10">
    <property type="entry name" value="Sortase"/>
    <property type="match status" value="1"/>
</dbReference>
<keyword evidence="5" id="KW-1185">Reference proteome</keyword>
<dbReference type="SUPFAM" id="SSF63817">
    <property type="entry name" value="Sortase"/>
    <property type="match status" value="1"/>
</dbReference>
<comment type="caution">
    <text evidence="4">The sequence shown here is derived from an EMBL/GenBank/DDBJ whole genome shotgun (WGS) entry which is preliminary data.</text>
</comment>
<gene>
    <name evidence="4" type="ORF">ATL40_0265</name>
</gene>
<keyword evidence="3" id="KW-0472">Membrane</keyword>
<dbReference type="Proteomes" id="UP000224915">
    <property type="component" value="Unassembled WGS sequence"/>
</dbReference>
<dbReference type="GO" id="GO:0016787">
    <property type="term" value="F:hydrolase activity"/>
    <property type="evidence" value="ECO:0007669"/>
    <property type="project" value="UniProtKB-KW"/>
</dbReference>
<dbReference type="CDD" id="cd05827">
    <property type="entry name" value="Sortase_C"/>
    <property type="match status" value="1"/>
</dbReference>
<feature type="active site" description="Acyl-thioester intermediate" evidence="2">
    <location>
        <position position="235"/>
    </location>
</feature>
<dbReference type="NCBIfam" id="NF033745">
    <property type="entry name" value="class_C_sortase"/>
    <property type="match status" value="1"/>
</dbReference>
<reference evidence="4 5" key="1">
    <citation type="submission" date="2017-10" db="EMBL/GenBank/DDBJ databases">
        <title>Sequencing the genomes of 1000 actinobacteria strains.</title>
        <authorList>
            <person name="Klenk H.-P."/>
        </authorList>
    </citation>
    <scope>NUCLEOTIDE SEQUENCE [LARGE SCALE GENOMIC DNA]</scope>
    <source>
        <strain evidence="4 5">DSM 21801</strain>
    </source>
</reference>
<sequence>MSASTPLLRFTRGARPRPSPGAVLIALMAIAGLVVVMYPAIASWFSARAQSSTVAAYANEIASTPSEVLTDTLAQAQEYNAAIPEILLTDPYTLDDAMSGRGGAYETYEEQLRLASDTRESPPMARIRIPTIDVNLPVYHGTEDMVLERGAGHLFGSSLPVGGEGTHSVITAHAGLVEATMFDHLVDVAEGDEILIDVMGEQLTYRVTGSETVLPTEVSSLRLEPGEDLLTLVTCTPIGVNSHRLLVHAERVAVPQESAEPSTTQLSDGTGGPGFPWWAVQLAGGVALILAVVTLAERAGGRRRPTS</sequence>
<evidence type="ECO:0000256" key="3">
    <source>
        <dbReference type="SAM" id="Phobius"/>
    </source>
</evidence>
<feature type="active site" description="Proton donor/acceptor" evidence="2">
    <location>
        <position position="173"/>
    </location>
</feature>
<dbReference type="InterPro" id="IPR023365">
    <property type="entry name" value="Sortase_dom-sf"/>
</dbReference>
<name>A0A2A9CYH1_9MICO</name>
<dbReference type="RefSeq" id="WP_098467963.1">
    <property type="nucleotide sequence ID" value="NZ_PDJD01000001.1"/>
</dbReference>
<dbReference type="Pfam" id="PF04203">
    <property type="entry name" value="Sortase"/>
    <property type="match status" value="1"/>
</dbReference>
<organism evidence="4 5">
    <name type="scientific">Serinibacter salmoneus</name>
    <dbReference type="NCBI Taxonomy" id="556530"/>
    <lineage>
        <taxon>Bacteria</taxon>
        <taxon>Bacillati</taxon>
        <taxon>Actinomycetota</taxon>
        <taxon>Actinomycetes</taxon>
        <taxon>Micrococcales</taxon>
        <taxon>Beutenbergiaceae</taxon>
        <taxon>Serinibacter</taxon>
    </lineage>
</organism>
<protein>
    <submittedName>
        <fullName evidence="4">Sortase A</fullName>
    </submittedName>
</protein>
<keyword evidence="3" id="KW-0812">Transmembrane</keyword>
<keyword evidence="1" id="KW-0378">Hydrolase</keyword>
<evidence type="ECO:0000313" key="4">
    <source>
        <dbReference type="EMBL" id="PFG18722.1"/>
    </source>
</evidence>
<feature type="transmembrane region" description="Helical" evidence="3">
    <location>
        <begin position="275"/>
        <end position="296"/>
    </location>
</feature>
<dbReference type="InterPro" id="IPR005754">
    <property type="entry name" value="Sortase"/>
</dbReference>
<dbReference type="AlphaFoldDB" id="A0A2A9CYH1"/>
<dbReference type="EMBL" id="PDJD01000001">
    <property type="protein sequence ID" value="PFG18722.1"/>
    <property type="molecule type" value="Genomic_DNA"/>
</dbReference>
<proteinExistence type="predicted"/>
<evidence type="ECO:0000256" key="2">
    <source>
        <dbReference type="PIRSR" id="PIRSR605754-1"/>
    </source>
</evidence>
<dbReference type="NCBIfam" id="TIGR01076">
    <property type="entry name" value="sortase_fam"/>
    <property type="match status" value="1"/>
</dbReference>